<gene>
    <name evidence="2" type="ORF">BACCAP_00288</name>
</gene>
<dbReference type="RefSeq" id="WP_006570850.1">
    <property type="nucleotide sequence ID" value="NZ_AAXG02000002.1"/>
</dbReference>
<feature type="region of interest" description="Disordered" evidence="1">
    <location>
        <begin position="29"/>
        <end position="83"/>
    </location>
</feature>
<accession>A6NQ19</accession>
<evidence type="ECO:0000313" key="2">
    <source>
        <dbReference type="EMBL" id="EDN01944.1"/>
    </source>
</evidence>
<reference evidence="2 3" key="1">
    <citation type="submission" date="2007-04" db="EMBL/GenBank/DDBJ databases">
        <authorList>
            <person name="Fulton L."/>
            <person name="Clifton S."/>
            <person name="Fulton B."/>
            <person name="Xu J."/>
            <person name="Minx P."/>
            <person name="Pepin K.H."/>
            <person name="Johnson M."/>
            <person name="Thiruvilangam P."/>
            <person name="Bhonagiri V."/>
            <person name="Nash W.E."/>
            <person name="Mardis E.R."/>
            <person name="Wilson R.K."/>
        </authorList>
    </citation>
    <scope>NUCLEOTIDE SEQUENCE [LARGE SCALE GENOMIC DNA]</scope>
    <source>
        <strain evidence="2 3">ATCC 29799</strain>
    </source>
</reference>
<keyword evidence="3" id="KW-1185">Reference proteome</keyword>
<reference evidence="2 3" key="2">
    <citation type="submission" date="2007-06" db="EMBL/GenBank/DDBJ databases">
        <title>Draft genome sequence of Pseudoflavonifractor capillosus ATCC 29799.</title>
        <authorList>
            <person name="Sudarsanam P."/>
            <person name="Ley R."/>
            <person name="Guruge J."/>
            <person name="Turnbaugh P.J."/>
            <person name="Mahowald M."/>
            <person name="Liep D."/>
            <person name="Gordon J."/>
        </authorList>
    </citation>
    <scope>NUCLEOTIDE SEQUENCE [LARGE SCALE GENOMIC DNA]</scope>
    <source>
        <strain evidence="2 3">ATCC 29799</strain>
    </source>
</reference>
<evidence type="ECO:0000256" key="1">
    <source>
        <dbReference type="SAM" id="MobiDB-lite"/>
    </source>
</evidence>
<dbReference type="OrthoDB" id="2088467at2"/>
<dbReference type="Proteomes" id="UP000003639">
    <property type="component" value="Unassembled WGS sequence"/>
</dbReference>
<dbReference type="STRING" id="411467.BACCAP_00288"/>
<dbReference type="AlphaFoldDB" id="A6NQ19"/>
<protein>
    <submittedName>
        <fullName evidence="2">Uncharacterized protein</fullName>
    </submittedName>
</protein>
<dbReference type="EMBL" id="AAXG02000002">
    <property type="protein sequence ID" value="EDN01944.1"/>
    <property type="molecule type" value="Genomic_DNA"/>
</dbReference>
<name>A6NQ19_9FIRM</name>
<organism evidence="2 3">
    <name type="scientific">Pseudoflavonifractor capillosus ATCC 29799</name>
    <dbReference type="NCBI Taxonomy" id="411467"/>
    <lineage>
        <taxon>Bacteria</taxon>
        <taxon>Bacillati</taxon>
        <taxon>Bacillota</taxon>
        <taxon>Clostridia</taxon>
        <taxon>Eubacteriales</taxon>
        <taxon>Oscillospiraceae</taxon>
        <taxon>Pseudoflavonifractor</taxon>
    </lineage>
</organism>
<evidence type="ECO:0000313" key="3">
    <source>
        <dbReference type="Proteomes" id="UP000003639"/>
    </source>
</evidence>
<comment type="caution">
    <text evidence="2">The sequence shown here is derived from an EMBL/GenBank/DDBJ whole genome shotgun (WGS) entry which is preliminary data.</text>
</comment>
<proteinExistence type="predicted"/>
<sequence length="170" mass="18336">MTDYIALALEDQEERENSETAELLLERHSAAGVRRRKAGARRLEDSGAEGGGAVWSSSIAEAGVRTGEKPDDGVAEPADGRTQGWLETAESVRAGNWLEETAAVLRGGASGGALYQKLRQAQTAAEYRPNRTSVALLPAEDQNGAVRGLAELDRAFQRDARRYDGGFELY</sequence>